<evidence type="ECO:0000256" key="1">
    <source>
        <dbReference type="SAM" id="MobiDB-lite"/>
    </source>
</evidence>
<accession>A0A848LHX4</accession>
<protein>
    <submittedName>
        <fullName evidence="2">Uncharacterized protein</fullName>
    </submittedName>
</protein>
<gene>
    <name evidence="2" type="ORF">HG543_21320</name>
</gene>
<feature type="compositionally biased region" description="Basic and acidic residues" evidence="1">
    <location>
        <begin position="1"/>
        <end position="18"/>
    </location>
</feature>
<sequence length="63" mass="6682">MVSCQHEKPEKPEVRDPPPDGPPGLAPVPDEQKRGGRTDTTPVPTDAPARPEVRDPPPDGPIG</sequence>
<dbReference type="EMBL" id="JABBJJ010000097">
    <property type="protein sequence ID" value="NMO17381.1"/>
    <property type="molecule type" value="Genomic_DNA"/>
</dbReference>
<organism evidence="2 3">
    <name type="scientific">Pyxidicoccus fallax</name>
    <dbReference type="NCBI Taxonomy" id="394095"/>
    <lineage>
        <taxon>Bacteria</taxon>
        <taxon>Pseudomonadati</taxon>
        <taxon>Myxococcota</taxon>
        <taxon>Myxococcia</taxon>
        <taxon>Myxococcales</taxon>
        <taxon>Cystobacterineae</taxon>
        <taxon>Myxococcaceae</taxon>
        <taxon>Pyxidicoccus</taxon>
    </lineage>
</organism>
<comment type="caution">
    <text evidence="2">The sequence shown here is derived from an EMBL/GenBank/DDBJ whole genome shotgun (WGS) entry which is preliminary data.</text>
</comment>
<evidence type="ECO:0000313" key="3">
    <source>
        <dbReference type="Proteomes" id="UP000518300"/>
    </source>
</evidence>
<feature type="compositionally biased region" description="Low complexity" evidence="1">
    <location>
        <begin position="38"/>
        <end position="48"/>
    </location>
</feature>
<feature type="region of interest" description="Disordered" evidence="1">
    <location>
        <begin position="1"/>
        <end position="63"/>
    </location>
</feature>
<dbReference type="RefSeq" id="WP_169346663.1">
    <property type="nucleotide sequence ID" value="NZ_JABBJJ010000097.1"/>
</dbReference>
<proteinExistence type="predicted"/>
<keyword evidence="3" id="KW-1185">Reference proteome</keyword>
<dbReference type="Proteomes" id="UP000518300">
    <property type="component" value="Unassembled WGS sequence"/>
</dbReference>
<name>A0A848LHX4_9BACT</name>
<evidence type="ECO:0000313" key="2">
    <source>
        <dbReference type="EMBL" id="NMO17381.1"/>
    </source>
</evidence>
<dbReference type="AlphaFoldDB" id="A0A848LHX4"/>
<reference evidence="2 3" key="1">
    <citation type="submission" date="2020-04" db="EMBL/GenBank/DDBJ databases">
        <title>Draft genome of Pyxidicoccus fallax type strain.</title>
        <authorList>
            <person name="Whitworth D.E."/>
        </authorList>
    </citation>
    <scope>NUCLEOTIDE SEQUENCE [LARGE SCALE GENOMIC DNA]</scope>
    <source>
        <strain evidence="2 3">DSM 14698</strain>
    </source>
</reference>